<dbReference type="RefSeq" id="WP_162338296.1">
    <property type="nucleotide sequence ID" value="NZ_JBHSRQ010000007.1"/>
</dbReference>
<dbReference type="Proteomes" id="UP000781710">
    <property type="component" value="Unassembled WGS sequence"/>
</dbReference>
<dbReference type="EMBL" id="PDWW01000019">
    <property type="protein sequence ID" value="KAF1724228.1"/>
    <property type="molecule type" value="Genomic_DNA"/>
</dbReference>
<keyword evidence="1" id="KW-1133">Transmembrane helix</keyword>
<evidence type="ECO:0000256" key="1">
    <source>
        <dbReference type="SAM" id="Phobius"/>
    </source>
</evidence>
<keyword evidence="3" id="KW-1185">Reference proteome</keyword>
<keyword evidence="1" id="KW-0812">Transmembrane</keyword>
<dbReference type="InterPro" id="IPR029062">
    <property type="entry name" value="Class_I_gatase-like"/>
</dbReference>
<evidence type="ECO:0000313" key="3">
    <source>
        <dbReference type="Proteomes" id="UP000781710"/>
    </source>
</evidence>
<gene>
    <name evidence="2" type="ORF">CSC78_13025</name>
</gene>
<name>A0ABQ6ZFA3_9GAMM</name>
<feature type="transmembrane region" description="Helical" evidence="1">
    <location>
        <begin position="6"/>
        <end position="24"/>
    </location>
</feature>
<sequence>MNVAASLPLLLAVLLALAVAMAWLRLVLWRQSAPQDRRSSSTRFALLCLLQPMIALLLYFTLLPPRQSATTGTLVVMTAQADRVALPATLQGQPRVALPEAPAGLDAERVPDLGTALRRHPEAHALHVVGTGLEARDRDAVGDRDLAFSAAPMPTGIVQLAPVDVVVPGATFAVTGRVHGVPQATVVLRDPAGQRIAATVVDRQGSFRLDGLARLPGPSSFRVEVLDATRKVVDAATVPVWTQATPAPRVWALAGAPNAEWKYLRRWATDAGIPLHLQVSLGGGLQLGDAPLPMTADTLRRFDLVLLDARSAAALGEGQRAALVAAMRDGLGVLVRTDGALAPGVQRMLGLSLAGNGAAEFQLPRPAPDDDAWRARRGAGTADAPVDADAVPAGLPTLTRQALRPASPDAIPLLRTADGTPIAWWRAEGRGRIGAWTPTDTYTLALAGHADTHATLWSQALGTLARSSPDATLAALDDARVSQRVSPCGLADDARVTAPDGTVTRVQRDPATGATRCGGYWPRAAGWHHLATDRTTAPFFVRAKDDAPHLHAAAVREQTQRLASRSRTAAAASATEGPRGPAWPWFLGWLFAAGLLWWLERRRPIAA</sequence>
<proteinExistence type="predicted"/>
<feature type="transmembrane region" description="Helical" evidence="1">
    <location>
        <begin position="44"/>
        <end position="62"/>
    </location>
</feature>
<accession>A0ABQ6ZFA3</accession>
<dbReference type="SUPFAM" id="SSF52317">
    <property type="entry name" value="Class I glutamine amidotransferase-like"/>
    <property type="match status" value="1"/>
</dbReference>
<evidence type="ECO:0000313" key="2">
    <source>
        <dbReference type="EMBL" id="KAF1724228.1"/>
    </source>
</evidence>
<comment type="caution">
    <text evidence="2">The sequence shown here is derived from an EMBL/GenBank/DDBJ whole genome shotgun (WGS) entry which is preliminary data.</text>
</comment>
<reference evidence="2 3" key="1">
    <citation type="submission" date="2017-10" db="EMBL/GenBank/DDBJ databases">
        <title>Whole genome sequencing of members of genus Pseudoxanthomonas.</title>
        <authorList>
            <person name="Kumar S."/>
            <person name="Bansal K."/>
            <person name="Kaur A."/>
            <person name="Patil P."/>
            <person name="Sharma S."/>
            <person name="Patil P.B."/>
        </authorList>
    </citation>
    <scope>NUCLEOTIDE SEQUENCE [LARGE SCALE GENOMIC DNA]</scope>
    <source>
        <strain evidence="2 3">DSM 17109</strain>
    </source>
</reference>
<evidence type="ECO:0008006" key="4">
    <source>
        <dbReference type="Google" id="ProtNLM"/>
    </source>
</evidence>
<protein>
    <recommendedName>
        <fullName evidence="4">Carboxypeptidase regulatory-like domain-containing protein</fullName>
    </recommendedName>
</protein>
<organism evidence="2 3">
    <name type="scientific">Pseudoxanthomonas japonensis</name>
    <dbReference type="NCBI Taxonomy" id="69284"/>
    <lineage>
        <taxon>Bacteria</taxon>
        <taxon>Pseudomonadati</taxon>
        <taxon>Pseudomonadota</taxon>
        <taxon>Gammaproteobacteria</taxon>
        <taxon>Lysobacterales</taxon>
        <taxon>Lysobacteraceae</taxon>
        <taxon>Pseudoxanthomonas</taxon>
    </lineage>
</organism>
<feature type="transmembrane region" description="Helical" evidence="1">
    <location>
        <begin position="582"/>
        <end position="599"/>
    </location>
</feature>
<dbReference type="Gene3D" id="3.40.50.880">
    <property type="match status" value="1"/>
</dbReference>
<keyword evidence="1" id="KW-0472">Membrane</keyword>